<accession>A0A9P3LBE3</accession>
<keyword evidence="3" id="KW-1185">Reference proteome</keyword>
<feature type="compositionally biased region" description="Basic residues" evidence="1">
    <location>
        <begin position="157"/>
        <end position="166"/>
    </location>
</feature>
<gene>
    <name evidence="2" type="ORF">PsYK624_038300</name>
</gene>
<organism evidence="2 3">
    <name type="scientific">Phanerochaete sordida</name>
    <dbReference type="NCBI Taxonomy" id="48140"/>
    <lineage>
        <taxon>Eukaryota</taxon>
        <taxon>Fungi</taxon>
        <taxon>Dikarya</taxon>
        <taxon>Basidiomycota</taxon>
        <taxon>Agaricomycotina</taxon>
        <taxon>Agaricomycetes</taxon>
        <taxon>Polyporales</taxon>
        <taxon>Phanerochaetaceae</taxon>
        <taxon>Phanerochaete</taxon>
    </lineage>
</organism>
<reference evidence="2 3" key="1">
    <citation type="submission" date="2021-08" db="EMBL/GenBank/DDBJ databases">
        <title>Draft Genome Sequence of Phanerochaete sordida strain YK-624.</title>
        <authorList>
            <person name="Mori T."/>
            <person name="Dohra H."/>
            <person name="Suzuki T."/>
            <person name="Kawagishi H."/>
            <person name="Hirai H."/>
        </authorList>
    </citation>
    <scope>NUCLEOTIDE SEQUENCE [LARGE SCALE GENOMIC DNA]</scope>
    <source>
        <strain evidence="2 3">YK-624</strain>
    </source>
</reference>
<comment type="caution">
    <text evidence="2">The sequence shown here is derived from an EMBL/GenBank/DDBJ whole genome shotgun (WGS) entry which is preliminary data.</text>
</comment>
<proteinExistence type="predicted"/>
<feature type="compositionally biased region" description="Basic and acidic residues" evidence="1">
    <location>
        <begin position="167"/>
        <end position="180"/>
    </location>
</feature>
<feature type="compositionally biased region" description="Low complexity" evidence="1">
    <location>
        <begin position="197"/>
        <end position="212"/>
    </location>
</feature>
<feature type="compositionally biased region" description="Polar residues" evidence="1">
    <location>
        <begin position="120"/>
        <end position="132"/>
    </location>
</feature>
<name>A0A9P3LBE3_9APHY</name>
<sequence length="245" mass="26868">MSAAPSPPASSYASSPCTYSRALDADTDALLASTLRVLDQRPPPTMHEILAAYTAKGDGDRDMLFALLNAKTAEDNRMAADRNLRRTLLELYRAQPQSSSSAYSGQHHMLPQYPLPSPPTSLYQQSPTVHTQSPAPRRRASSTSSRSSDENLASPPLRKRRRSRSPHRADYVDYRSRALYDRTVTSQRDAAAPFPTSPYSSHPSSHHSGGSPRSREAMTIGSLLSTRGAEYQEAERRASSPVSSH</sequence>
<evidence type="ECO:0000313" key="2">
    <source>
        <dbReference type="EMBL" id="GJE87747.1"/>
    </source>
</evidence>
<dbReference type="OrthoDB" id="2537258at2759"/>
<dbReference type="EMBL" id="BPQB01000007">
    <property type="protein sequence ID" value="GJE87747.1"/>
    <property type="molecule type" value="Genomic_DNA"/>
</dbReference>
<feature type="region of interest" description="Disordered" evidence="1">
    <location>
        <begin position="99"/>
        <end position="245"/>
    </location>
</feature>
<evidence type="ECO:0000256" key="1">
    <source>
        <dbReference type="SAM" id="MobiDB-lite"/>
    </source>
</evidence>
<dbReference type="Proteomes" id="UP000703269">
    <property type="component" value="Unassembled WGS sequence"/>
</dbReference>
<protein>
    <submittedName>
        <fullName evidence="2">Uncharacterized protein</fullName>
    </submittedName>
</protein>
<dbReference type="AlphaFoldDB" id="A0A9P3LBE3"/>
<evidence type="ECO:0000313" key="3">
    <source>
        <dbReference type="Proteomes" id="UP000703269"/>
    </source>
</evidence>